<proteinExistence type="predicted"/>
<reference evidence="1" key="1">
    <citation type="submission" date="2014-09" db="EMBL/GenBank/DDBJ databases">
        <authorList>
            <person name="Magalhaes I.L.F."/>
            <person name="Oliveira U."/>
            <person name="Santos F.R."/>
            <person name="Vidigal T.H.D.A."/>
            <person name="Brescovit A.D."/>
            <person name="Santos A.J."/>
        </authorList>
    </citation>
    <scope>NUCLEOTIDE SEQUENCE</scope>
    <source>
        <tissue evidence="1">Shoot tissue taken approximately 20 cm above the soil surface</tissue>
    </source>
</reference>
<protein>
    <submittedName>
        <fullName evidence="1">Uncharacterized protein</fullName>
    </submittedName>
</protein>
<name>A0A0A8ZQK2_ARUDO</name>
<dbReference type="EMBL" id="GBRH01256211">
    <property type="protein sequence ID" value="JAD41684.1"/>
    <property type="molecule type" value="Transcribed_RNA"/>
</dbReference>
<organism evidence="1">
    <name type="scientific">Arundo donax</name>
    <name type="common">Giant reed</name>
    <name type="synonym">Donax arundinaceus</name>
    <dbReference type="NCBI Taxonomy" id="35708"/>
    <lineage>
        <taxon>Eukaryota</taxon>
        <taxon>Viridiplantae</taxon>
        <taxon>Streptophyta</taxon>
        <taxon>Embryophyta</taxon>
        <taxon>Tracheophyta</taxon>
        <taxon>Spermatophyta</taxon>
        <taxon>Magnoliopsida</taxon>
        <taxon>Liliopsida</taxon>
        <taxon>Poales</taxon>
        <taxon>Poaceae</taxon>
        <taxon>PACMAD clade</taxon>
        <taxon>Arundinoideae</taxon>
        <taxon>Arundineae</taxon>
        <taxon>Arundo</taxon>
    </lineage>
</organism>
<sequence>MEERLHCVLAIEKDNCVLDPDKKTRIKLLSTFFRAAGSAYL</sequence>
<reference evidence="1" key="2">
    <citation type="journal article" date="2015" name="Data Brief">
        <title>Shoot transcriptome of the giant reed, Arundo donax.</title>
        <authorList>
            <person name="Barrero R.A."/>
            <person name="Guerrero F.D."/>
            <person name="Moolhuijzen P."/>
            <person name="Goolsby J.A."/>
            <person name="Tidwell J."/>
            <person name="Bellgard S.E."/>
            <person name="Bellgard M.I."/>
        </authorList>
    </citation>
    <scope>NUCLEOTIDE SEQUENCE</scope>
    <source>
        <tissue evidence="1">Shoot tissue taken approximately 20 cm above the soil surface</tissue>
    </source>
</reference>
<dbReference type="AlphaFoldDB" id="A0A0A8ZQK2"/>
<evidence type="ECO:0000313" key="1">
    <source>
        <dbReference type="EMBL" id="JAD41684.1"/>
    </source>
</evidence>
<accession>A0A0A8ZQK2</accession>